<dbReference type="InterPro" id="IPR006140">
    <property type="entry name" value="D-isomer_DH_NAD-bd"/>
</dbReference>
<evidence type="ECO:0000256" key="1">
    <source>
        <dbReference type="ARBA" id="ARBA00023002"/>
    </source>
</evidence>
<protein>
    <submittedName>
        <fullName evidence="4">D-3-phosphoglycerate dehydrogenase</fullName>
    </submittedName>
</protein>
<dbReference type="PANTHER" id="PTHR43333">
    <property type="entry name" value="2-HACID_DH_C DOMAIN-CONTAINING PROTEIN"/>
    <property type="match status" value="1"/>
</dbReference>
<dbReference type="Gene3D" id="3.40.50.720">
    <property type="entry name" value="NAD(P)-binding Rossmann-like Domain"/>
    <property type="match status" value="2"/>
</dbReference>
<gene>
    <name evidence="4" type="ORF">C884_01642</name>
</gene>
<name>M2XEQ0_9MICC</name>
<evidence type="ECO:0000259" key="3">
    <source>
        <dbReference type="Pfam" id="PF02826"/>
    </source>
</evidence>
<dbReference type="EMBL" id="ANHZ02000003">
    <property type="protein sequence ID" value="EME37591.1"/>
    <property type="molecule type" value="Genomic_DNA"/>
</dbReference>
<sequence length="305" mass="33199">MSQPRIHMLPVDDDGFRQAIVDGGGRLVQDPAEAEAVVVPYGADPQDLVAAVEHEGIRWVQLPSAGIEAFAESMRRRPDIAWTSAKGAYANPVGEHALALTLALLRELPRRVVARSWAPRSGRSLHGMRAVVVGAGGIGRRIMNLLHVFDVEVTAVRRRPEAVAEADRTVGVHDLPEILPFQDVVIVAAALTEDTHHLIGRAELESMRTDAILVNIARGGLIDTEALVAALEREQIAGAALDVTDPEPLPDGHPLWEQQRCLITPHTADTMEMIRPLIFARIERNLRAFAADDELEGVVDPQAGY</sequence>
<dbReference type="CDD" id="cd12159">
    <property type="entry name" value="2-Hacid_dh_2"/>
    <property type="match status" value="1"/>
</dbReference>
<evidence type="ECO:0000313" key="4">
    <source>
        <dbReference type="EMBL" id="EME37591.1"/>
    </source>
</evidence>
<dbReference type="GO" id="GO:0051287">
    <property type="term" value="F:NAD binding"/>
    <property type="evidence" value="ECO:0007669"/>
    <property type="project" value="InterPro"/>
</dbReference>
<dbReference type="GO" id="GO:0016616">
    <property type="term" value="F:oxidoreductase activity, acting on the CH-OH group of donors, NAD or NADP as acceptor"/>
    <property type="evidence" value="ECO:0007669"/>
    <property type="project" value="UniProtKB-ARBA"/>
</dbReference>
<evidence type="ECO:0000313" key="5">
    <source>
        <dbReference type="Proteomes" id="UP000009877"/>
    </source>
</evidence>
<keyword evidence="5" id="KW-1185">Reference proteome</keyword>
<feature type="domain" description="D-isomer specific 2-hydroxyacid dehydrogenase NAD-binding" evidence="3">
    <location>
        <begin position="100"/>
        <end position="268"/>
    </location>
</feature>
<accession>M2XEQ0</accession>
<dbReference type="PANTHER" id="PTHR43333:SF1">
    <property type="entry name" value="D-ISOMER SPECIFIC 2-HYDROXYACID DEHYDROGENASE NAD-BINDING DOMAIN-CONTAINING PROTEIN"/>
    <property type="match status" value="1"/>
</dbReference>
<dbReference type="PROSITE" id="PS00671">
    <property type="entry name" value="D_2_HYDROXYACID_DH_3"/>
    <property type="match status" value="1"/>
</dbReference>
<evidence type="ECO:0000256" key="2">
    <source>
        <dbReference type="ARBA" id="ARBA00023027"/>
    </source>
</evidence>
<dbReference type="SUPFAM" id="SSF51735">
    <property type="entry name" value="NAD(P)-binding Rossmann-fold domains"/>
    <property type="match status" value="1"/>
</dbReference>
<organism evidence="4 5">
    <name type="scientific">Kocuria palustris PEL</name>
    <dbReference type="NCBI Taxonomy" id="1236550"/>
    <lineage>
        <taxon>Bacteria</taxon>
        <taxon>Bacillati</taxon>
        <taxon>Actinomycetota</taxon>
        <taxon>Actinomycetes</taxon>
        <taxon>Micrococcales</taxon>
        <taxon>Micrococcaceae</taxon>
        <taxon>Kocuria</taxon>
    </lineage>
</organism>
<keyword evidence="2" id="KW-0520">NAD</keyword>
<dbReference type="STRING" id="71999.KPaMU14_01070"/>
<dbReference type="AlphaFoldDB" id="M2XEQ0"/>
<dbReference type="RefSeq" id="WP_006213716.1">
    <property type="nucleotide sequence ID" value="NZ_ANHZ02000003.1"/>
</dbReference>
<dbReference type="Proteomes" id="UP000009877">
    <property type="component" value="Unassembled WGS sequence"/>
</dbReference>
<keyword evidence="1" id="KW-0560">Oxidoreductase</keyword>
<dbReference type="Pfam" id="PF02826">
    <property type="entry name" value="2-Hacid_dh_C"/>
    <property type="match status" value="1"/>
</dbReference>
<comment type="caution">
    <text evidence="4">The sequence shown here is derived from an EMBL/GenBank/DDBJ whole genome shotgun (WGS) entry which is preliminary data.</text>
</comment>
<reference evidence="4 5" key="1">
    <citation type="journal article" date="2014" name="Genome Announc.">
        <title>Draft Genome Sequence of Kocuria palustris PEL.</title>
        <authorList>
            <person name="Sharma G."/>
            <person name="Khatri I."/>
            <person name="Subramanian S."/>
        </authorList>
    </citation>
    <scope>NUCLEOTIDE SEQUENCE [LARGE SCALE GENOMIC DNA]</scope>
    <source>
        <strain evidence="4 5">PEL</strain>
    </source>
</reference>
<dbReference type="InterPro" id="IPR036291">
    <property type="entry name" value="NAD(P)-bd_dom_sf"/>
</dbReference>
<dbReference type="InterPro" id="IPR029753">
    <property type="entry name" value="D-isomer_DH_CS"/>
</dbReference>
<proteinExistence type="predicted"/>